<keyword evidence="6" id="KW-0378">Hydrolase</keyword>
<dbReference type="STRING" id="1664694.A0A0N1HUT3"/>
<gene>
    <name evidence="12" type="ORF">AB675_7062</name>
</gene>
<evidence type="ECO:0000256" key="2">
    <source>
        <dbReference type="ARBA" id="ARBA00010579"/>
    </source>
</evidence>
<keyword evidence="9" id="KW-0961">Cell wall biogenesis/degradation</keyword>
<feature type="compositionally biased region" description="Low complexity" evidence="11">
    <location>
        <begin position="111"/>
        <end position="126"/>
    </location>
</feature>
<evidence type="ECO:0000256" key="10">
    <source>
        <dbReference type="ARBA" id="ARBA00023326"/>
    </source>
</evidence>
<organism evidence="12 13">
    <name type="scientific">Cyphellophora attinorum</name>
    <dbReference type="NCBI Taxonomy" id="1664694"/>
    <lineage>
        <taxon>Eukaryota</taxon>
        <taxon>Fungi</taxon>
        <taxon>Dikarya</taxon>
        <taxon>Ascomycota</taxon>
        <taxon>Pezizomycotina</taxon>
        <taxon>Eurotiomycetes</taxon>
        <taxon>Chaetothyriomycetidae</taxon>
        <taxon>Chaetothyriales</taxon>
        <taxon>Cyphellophoraceae</taxon>
        <taxon>Cyphellophora</taxon>
    </lineage>
</organism>
<evidence type="ECO:0000256" key="4">
    <source>
        <dbReference type="ARBA" id="ARBA00022525"/>
    </source>
</evidence>
<proteinExistence type="inferred from homology"/>
<evidence type="ECO:0000313" key="13">
    <source>
        <dbReference type="Proteomes" id="UP000038010"/>
    </source>
</evidence>
<dbReference type="PANTHER" id="PTHR31316">
    <property type="entry name" value="BETA-GLUCOSIDASE-LIKE PROTEIN NCA3, MITOCHONDRIAL-RELATED"/>
    <property type="match status" value="1"/>
</dbReference>
<keyword evidence="5" id="KW-0732">Signal</keyword>
<dbReference type="EMBL" id="LFJN01000005">
    <property type="protein sequence ID" value="KPI43256.1"/>
    <property type="molecule type" value="Genomic_DNA"/>
</dbReference>
<comment type="caution">
    <text evidence="12">The sequence shown here is derived from an EMBL/GenBank/DDBJ whole genome shotgun (WGS) entry which is preliminary data.</text>
</comment>
<dbReference type="InterPro" id="IPR051526">
    <property type="entry name" value="Beta-Glucosidase_SUN"/>
</dbReference>
<keyword evidence="8" id="KW-0326">Glycosidase</keyword>
<dbReference type="RefSeq" id="XP_018003219.1">
    <property type="nucleotide sequence ID" value="XM_018147401.1"/>
</dbReference>
<evidence type="ECO:0000313" key="12">
    <source>
        <dbReference type="EMBL" id="KPI43256.1"/>
    </source>
</evidence>
<keyword evidence="10" id="KW-0624">Polysaccharide degradation</keyword>
<evidence type="ECO:0000256" key="3">
    <source>
        <dbReference type="ARBA" id="ARBA00022512"/>
    </source>
</evidence>
<comment type="similarity">
    <text evidence="2">Belongs to the SUN family.</text>
</comment>
<dbReference type="GO" id="GO:0016798">
    <property type="term" value="F:hydrolase activity, acting on glycosyl bonds"/>
    <property type="evidence" value="ECO:0007669"/>
    <property type="project" value="UniProtKB-KW"/>
</dbReference>
<evidence type="ECO:0000256" key="9">
    <source>
        <dbReference type="ARBA" id="ARBA00023316"/>
    </source>
</evidence>
<dbReference type="VEuPathDB" id="FungiDB:AB675_7062"/>
<dbReference type="OrthoDB" id="5339822at2759"/>
<dbReference type="GO" id="GO:0009277">
    <property type="term" value="C:fungal-type cell wall"/>
    <property type="evidence" value="ECO:0007669"/>
    <property type="project" value="TreeGrafter"/>
</dbReference>
<protein>
    <submittedName>
        <fullName evidence="12">Secreted beta-glucosidase sun1</fullName>
    </submittedName>
</protein>
<keyword evidence="7" id="KW-0119">Carbohydrate metabolism</keyword>
<accession>A0A0N1HUT3</accession>
<reference evidence="12 13" key="1">
    <citation type="submission" date="2015-06" db="EMBL/GenBank/DDBJ databases">
        <title>Draft genome of the ant-associated black yeast Phialophora attae CBS 131958.</title>
        <authorList>
            <person name="Moreno L.F."/>
            <person name="Stielow B.J."/>
            <person name="de Hoog S."/>
            <person name="Vicente V.A."/>
            <person name="Weiss V.A."/>
            <person name="de Vries M."/>
            <person name="Cruz L.M."/>
            <person name="Souza E.M."/>
        </authorList>
    </citation>
    <scope>NUCLEOTIDE SEQUENCE [LARGE SCALE GENOMIC DNA]</scope>
    <source>
        <strain evidence="12 13">CBS 131958</strain>
    </source>
</reference>
<dbReference type="Proteomes" id="UP000038010">
    <property type="component" value="Unassembled WGS sequence"/>
</dbReference>
<comment type="subcellular location">
    <subcellularLocation>
        <location evidence="1">Secreted</location>
        <location evidence="1">Cell wall</location>
    </subcellularLocation>
</comment>
<dbReference type="GeneID" id="28739281"/>
<evidence type="ECO:0000256" key="5">
    <source>
        <dbReference type="ARBA" id="ARBA00022729"/>
    </source>
</evidence>
<keyword evidence="3" id="KW-0134">Cell wall</keyword>
<name>A0A0N1HUT3_9EURO</name>
<keyword evidence="4" id="KW-0964">Secreted</keyword>
<feature type="region of interest" description="Disordered" evidence="11">
    <location>
        <begin position="78"/>
        <end position="127"/>
    </location>
</feature>
<sequence length="392" mass="39674">MKRFLIAASAVVATANPHLHKHRHLHEHAARAAATVTDIVATKIVFEALGTPLSQDEACSKVAAGLLTWKNSADATVCSQPAQTSAPPPPPPPPASSSSSPSAGAGQFFNSPPAVGAPAAAPSGGAWTDSSVTGLNADFPDGTLDCGTFPSAYGAMPVPYMGMNGWIGLQDVGAGVSGAAINTIHTLLAGDNCREASCAPGQSVGGLACSGGKLRLTNTSTKKLCDAGMGGVQAQNQASGVVAICRTDYPGTEAETVPMSLQPGSTQPMNNPNGATGYQWQGKSTSAQYYLNPIGTSAENGCKWGDGSQPIGNWAPINLGVGFSDGKTWLSIFQNKPTQLAPYQGKVQITGDIGNQVCSYENGVYTGVSGSNGDGCTVAVNAGGSATYVISN</sequence>
<evidence type="ECO:0000256" key="11">
    <source>
        <dbReference type="SAM" id="MobiDB-lite"/>
    </source>
</evidence>
<evidence type="ECO:0000256" key="8">
    <source>
        <dbReference type="ARBA" id="ARBA00023295"/>
    </source>
</evidence>
<evidence type="ECO:0000256" key="6">
    <source>
        <dbReference type="ARBA" id="ARBA00022801"/>
    </source>
</evidence>
<dbReference type="GO" id="GO:0000272">
    <property type="term" value="P:polysaccharide catabolic process"/>
    <property type="evidence" value="ECO:0007669"/>
    <property type="project" value="UniProtKB-KW"/>
</dbReference>
<evidence type="ECO:0000256" key="7">
    <source>
        <dbReference type="ARBA" id="ARBA00023277"/>
    </source>
</evidence>
<dbReference type="InterPro" id="IPR005556">
    <property type="entry name" value="SUN"/>
</dbReference>
<dbReference type="Pfam" id="PF03856">
    <property type="entry name" value="SUN"/>
    <property type="match status" value="1"/>
</dbReference>
<keyword evidence="13" id="KW-1185">Reference proteome</keyword>
<feature type="compositionally biased region" description="Pro residues" evidence="11">
    <location>
        <begin position="86"/>
        <end position="95"/>
    </location>
</feature>
<evidence type="ECO:0000256" key="1">
    <source>
        <dbReference type="ARBA" id="ARBA00004191"/>
    </source>
</evidence>
<dbReference type="GO" id="GO:0009986">
    <property type="term" value="C:cell surface"/>
    <property type="evidence" value="ECO:0007669"/>
    <property type="project" value="TreeGrafter"/>
</dbReference>
<dbReference type="PANTHER" id="PTHR31316:SF0">
    <property type="entry name" value="SECRETED BETA-GLUCOSIDASE SIM1-RELATED"/>
    <property type="match status" value="1"/>
</dbReference>
<dbReference type="GO" id="GO:0031505">
    <property type="term" value="P:fungal-type cell wall organization"/>
    <property type="evidence" value="ECO:0007669"/>
    <property type="project" value="TreeGrafter"/>
</dbReference>
<dbReference type="AlphaFoldDB" id="A0A0N1HUT3"/>